<organism evidence="2 3">
    <name type="scientific">Clohesyomyces aquaticus</name>
    <dbReference type="NCBI Taxonomy" id="1231657"/>
    <lineage>
        <taxon>Eukaryota</taxon>
        <taxon>Fungi</taxon>
        <taxon>Dikarya</taxon>
        <taxon>Ascomycota</taxon>
        <taxon>Pezizomycotina</taxon>
        <taxon>Dothideomycetes</taxon>
        <taxon>Pleosporomycetidae</taxon>
        <taxon>Pleosporales</taxon>
        <taxon>Lindgomycetaceae</taxon>
        <taxon>Clohesyomyces</taxon>
    </lineage>
</organism>
<evidence type="ECO:0000313" key="2">
    <source>
        <dbReference type="EMBL" id="ORY15619.1"/>
    </source>
</evidence>
<dbReference type="EMBL" id="MCFA01000024">
    <property type="protein sequence ID" value="ORY15619.1"/>
    <property type="molecule type" value="Genomic_DNA"/>
</dbReference>
<sequence length="357" mass="40166">MLFLLLSLCSPLVSSRVIPHHHATELFRGREGVPAIGLHLTTSYATAAIRHENETIDDLLRIEADSGYINLMSRWADITTKQNCSTPWEKVQCRLARQKRNVNKWLGRPATPDVGILSAFLTELKSAVEGTIGLPLTRAYPVFPMLPALEEEDIQDALEYTGIKWLFAERRSYHTFWETNAAYAGLGYGLCELWKDAGQCEDQERKIPLEPILFLDFDNSSFAASLQGMSTVYMHYNITSQAHLDLGWFNMPTDDVPRAKFLARIQEVIVDVGSTLVRPPTKIILLGEYADDEDFREAVKAAIWELLEFDASSLLEANMMKRGEPMMLAARGAAEMAGRAEYWDDRGGSQDAFVVEL</sequence>
<feature type="chain" id="PRO_5012078862" evidence="1">
    <location>
        <begin position="16"/>
        <end position="357"/>
    </location>
</feature>
<protein>
    <submittedName>
        <fullName evidence="2">Uncharacterized protein</fullName>
    </submittedName>
</protein>
<evidence type="ECO:0000256" key="1">
    <source>
        <dbReference type="SAM" id="SignalP"/>
    </source>
</evidence>
<name>A0A1Y1ZZD9_9PLEO</name>
<dbReference type="AlphaFoldDB" id="A0A1Y1ZZD9"/>
<gene>
    <name evidence="2" type="ORF">BCR34DRAFT_598351</name>
</gene>
<reference evidence="2 3" key="1">
    <citation type="submission" date="2016-07" db="EMBL/GenBank/DDBJ databases">
        <title>Pervasive Adenine N6-methylation of Active Genes in Fungi.</title>
        <authorList>
            <consortium name="DOE Joint Genome Institute"/>
            <person name="Mondo S.J."/>
            <person name="Dannebaum R.O."/>
            <person name="Kuo R.C."/>
            <person name="Labutti K."/>
            <person name="Haridas S."/>
            <person name="Kuo A."/>
            <person name="Salamov A."/>
            <person name="Ahrendt S.R."/>
            <person name="Lipzen A."/>
            <person name="Sullivan W."/>
            <person name="Andreopoulos W.B."/>
            <person name="Clum A."/>
            <person name="Lindquist E."/>
            <person name="Daum C."/>
            <person name="Ramamoorthy G.K."/>
            <person name="Gryganskyi A."/>
            <person name="Culley D."/>
            <person name="Magnuson J.K."/>
            <person name="James T.Y."/>
            <person name="O'Malley M.A."/>
            <person name="Stajich J.E."/>
            <person name="Spatafora J.W."/>
            <person name="Visel A."/>
            <person name="Grigoriev I.V."/>
        </authorList>
    </citation>
    <scope>NUCLEOTIDE SEQUENCE [LARGE SCALE GENOMIC DNA]</scope>
    <source>
        <strain evidence="2 3">CBS 115471</strain>
    </source>
</reference>
<accession>A0A1Y1ZZD9</accession>
<dbReference type="Proteomes" id="UP000193144">
    <property type="component" value="Unassembled WGS sequence"/>
</dbReference>
<keyword evidence="1" id="KW-0732">Signal</keyword>
<keyword evidence="3" id="KW-1185">Reference proteome</keyword>
<proteinExistence type="predicted"/>
<comment type="caution">
    <text evidence="2">The sequence shown here is derived from an EMBL/GenBank/DDBJ whole genome shotgun (WGS) entry which is preliminary data.</text>
</comment>
<evidence type="ECO:0000313" key="3">
    <source>
        <dbReference type="Proteomes" id="UP000193144"/>
    </source>
</evidence>
<feature type="signal peptide" evidence="1">
    <location>
        <begin position="1"/>
        <end position="15"/>
    </location>
</feature>
<dbReference type="STRING" id="1231657.A0A1Y1ZZD9"/>
<dbReference type="OrthoDB" id="3643156at2759"/>